<keyword evidence="2" id="KW-1185">Reference proteome</keyword>
<sequence length="104" mass="11804">MQGVYHQNWAEVREQSLANQMTRTRARSYTEHSTLSHVSSEIAFLKTIYTFFSTLQEAVSSDRPPEKSVTAVRQTYSVHAEALGDDIALFNATLKDHKQPTEIC</sequence>
<evidence type="ECO:0000313" key="2">
    <source>
        <dbReference type="Proteomes" id="UP001221898"/>
    </source>
</evidence>
<evidence type="ECO:0000313" key="1">
    <source>
        <dbReference type="EMBL" id="KAJ8393815.1"/>
    </source>
</evidence>
<dbReference type="AlphaFoldDB" id="A0AAD7S0V1"/>
<name>A0AAD7S0V1_9TELE</name>
<dbReference type="Proteomes" id="UP001221898">
    <property type="component" value="Unassembled WGS sequence"/>
</dbReference>
<reference evidence="1" key="1">
    <citation type="journal article" date="2023" name="Science">
        <title>Genome structures resolve the early diversification of teleost fishes.</title>
        <authorList>
            <person name="Parey E."/>
            <person name="Louis A."/>
            <person name="Montfort J."/>
            <person name="Bouchez O."/>
            <person name="Roques C."/>
            <person name="Iampietro C."/>
            <person name="Lluch J."/>
            <person name="Castinel A."/>
            <person name="Donnadieu C."/>
            <person name="Desvignes T."/>
            <person name="Floi Bucao C."/>
            <person name="Jouanno E."/>
            <person name="Wen M."/>
            <person name="Mejri S."/>
            <person name="Dirks R."/>
            <person name="Jansen H."/>
            <person name="Henkel C."/>
            <person name="Chen W.J."/>
            <person name="Zahm M."/>
            <person name="Cabau C."/>
            <person name="Klopp C."/>
            <person name="Thompson A.W."/>
            <person name="Robinson-Rechavi M."/>
            <person name="Braasch I."/>
            <person name="Lecointre G."/>
            <person name="Bobe J."/>
            <person name="Postlethwait J.H."/>
            <person name="Berthelot C."/>
            <person name="Roest Crollius H."/>
            <person name="Guiguen Y."/>
        </authorList>
    </citation>
    <scope>NUCLEOTIDE SEQUENCE</scope>
    <source>
        <strain evidence="1">NC1722</strain>
    </source>
</reference>
<accession>A0AAD7S0V1</accession>
<proteinExistence type="predicted"/>
<organism evidence="1 2">
    <name type="scientific">Aldrovandia affinis</name>
    <dbReference type="NCBI Taxonomy" id="143900"/>
    <lineage>
        <taxon>Eukaryota</taxon>
        <taxon>Metazoa</taxon>
        <taxon>Chordata</taxon>
        <taxon>Craniata</taxon>
        <taxon>Vertebrata</taxon>
        <taxon>Euteleostomi</taxon>
        <taxon>Actinopterygii</taxon>
        <taxon>Neopterygii</taxon>
        <taxon>Teleostei</taxon>
        <taxon>Notacanthiformes</taxon>
        <taxon>Halosauridae</taxon>
        <taxon>Aldrovandia</taxon>
    </lineage>
</organism>
<comment type="caution">
    <text evidence="1">The sequence shown here is derived from an EMBL/GenBank/DDBJ whole genome shotgun (WGS) entry which is preliminary data.</text>
</comment>
<gene>
    <name evidence="1" type="ORF">AAFF_G00057300</name>
</gene>
<protein>
    <submittedName>
        <fullName evidence="1">Uncharacterized protein</fullName>
    </submittedName>
</protein>
<dbReference type="EMBL" id="JAINUG010000133">
    <property type="protein sequence ID" value="KAJ8393815.1"/>
    <property type="molecule type" value="Genomic_DNA"/>
</dbReference>